<dbReference type="EMBL" id="GBRH01179103">
    <property type="protein sequence ID" value="JAE18793.1"/>
    <property type="molecule type" value="Transcribed_RNA"/>
</dbReference>
<reference evidence="1" key="1">
    <citation type="submission" date="2014-09" db="EMBL/GenBank/DDBJ databases">
        <authorList>
            <person name="Magalhaes I.L.F."/>
            <person name="Oliveira U."/>
            <person name="Santos F.R."/>
            <person name="Vidigal T.H.D.A."/>
            <person name="Brescovit A.D."/>
            <person name="Santos A.J."/>
        </authorList>
    </citation>
    <scope>NUCLEOTIDE SEQUENCE</scope>
    <source>
        <tissue evidence="1">Shoot tissue taken approximately 20 cm above the soil surface</tissue>
    </source>
</reference>
<sequence length="48" mass="4689">MAAACAAGPLPMMQTRVRSGAAADPSMAARLGLAAAAAVKGRLGDSEF</sequence>
<dbReference type="AlphaFoldDB" id="A0A0A9GDM7"/>
<protein>
    <submittedName>
        <fullName evidence="1">Uncharacterized protein</fullName>
    </submittedName>
</protein>
<accession>A0A0A9GDM7</accession>
<organism evidence="1">
    <name type="scientific">Arundo donax</name>
    <name type="common">Giant reed</name>
    <name type="synonym">Donax arundinaceus</name>
    <dbReference type="NCBI Taxonomy" id="35708"/>
    <lineage>
        <taxon>Eukaryota</taxon>
        <taxon>Viridiplantae</taxon>
        <taxon>Streptophyta</taxon>
        <taxon>Embryophyta</taxon>
        <taxon>Tracheophyta</taxon>
        <taxon>Spermatophyta</taxon>
        <taxon>Magnoliopsida</taxon>
        <taxon>Liliopsida</taxon>
        <taxon>Poales</taxon>
        <taxon>Poaceae</taxon>
        <taxon>PACMAD clade</taxon>
        <taxon>Arundinoideae</taxon>
        <taxon>Arundineae</taxon>
        <taxon>Arundo</taxon>
    </lineage>
</organism>
<evidence type="ECO:0000313" key="1">
    <source>
        <dbReference type="EMBL" id="JAE18793.1"/>
    </source>
</evidence>
<name>A0A0A9GDM7_ARUDO</name>
<proteinExistence type="predicted"/>
<reference evidence="1" key="2">
    <citation type="journal article" date="2015" name="Data Brief">
        <title>Shoot transcriptome of the giant reed, Arundo donax.</title>
        <authorList>
            <person name="Barrero R.A."/>
            <person name="Guerrero F.D."/>
            <person name="Moolhuijzen P."/>
            <person name="Goolsby J.A."/>
            <person name="Tidwell J."/>
            <person name="Bellgard S.E."/>
            <person name="Bellgard M.I."/>
        </authorList>
    </citation>
    <scope>NUCLEOTIDE SEQUENCE</scope>
    <source>
        <tissue evidence="1">Shoot tissue taken approximately 20 cm above the soil surface</tissue>
    </source>
</reference>